<dbReference type="EMBL" id="JAQIZZ010000002">
    <property type="protein sequence ID" value="KAJ5553395.1"/>
    <property type="molecule type" value="Genomic_DNA"/>
</dbReference>
<keyword evidence="2" id="KW-0805">Transcription regulation</keyword>
<gene>
    <name evidence="7" type="ORF">N7494_002773</name>
</gene>
<keyword evidence="8" id="KW-1185">Reference proteome</keyword>
<name>A0AAD6D4F5_9EURO</name>
<comment type="caution">
    <text evidence="7">The sequence shown here is derived from an EMBL/GenBank/DDBJ whole genome shotgun (WGS) entry which is preliminary data.</text>
</comment>
<dbReference type="InterPro" id="IPR007219">
    <property type="entry name" value="XnlR_reg_dom"/>
</dbReference>
<feature type="compositionally biased region" description="Polar residues" evidence="5">
    <location>
        <begin position="1"/>
        <end position="20"/>
    </location>
</feature>
<evidence type="ECO:0000313" key="8">
    <source>
        <dbReference type="Proteomes" id="UP001220324"/>
    </source>
</evidence>
<dbReference type="InterPro" id="IPR050613">
    <property type="entry name" value="Sec_Metabolite_Reg"/>
</dbReference>
<dbReference type="PANTHER" id="PTHR31001:SF74">
    <property type="entry name" value="ZN(II)2CYS6 TRANSCRIPTION FACTOR (EUROFUNG)"/>
    <property type="match status" value="1"/>
</dbReference>
<proteinExistence type="predicted"/>
<dbReference type="AlphaFoldDB" id="A0AAD6D4F5"/>
<evidence type="ECO:0000256" key="3">
    <source>
        <dbReference type="ARBA" id="ARBA00023163"/>
    </source>
</evidence>
<evidence type="ECO:0000259" key="6">
    <source>
        <dbReference type="SMART" id="SM00906"/>
    </source>
</evidence>
<evidence type="ECO:0000313" key="7">
    <source>
        <dbReference type="EMBL" id="KAJ5553395.1"/>
    </source>
</evidence>
<dbReference type="GO" id="GO:0006351">
    <property type="term" value="P:DNA-templated transcription"/>
    <property type="evidence" value="ECO:0007669"/>
    <property type="project" value="InterPro"/>
</dbReference>
<sequence>MQETTSSQRVPSTPARSTGDSPAAELPLEENLPEVAPSPSDYGSIRIQESGVSYVSSSHWAAVLDSIAELRDHLEQDVKLRETITYDPNPHLFPSPQLLYSGGCAHVTIESILESIPPRPVVDRLIARYFNDLDMASGVPHTGKFLREYEEFWKSPHETPVVWIGLLFSMMCLSTQVQDLFLDAATPKQPRKSPNKANIFREKIIQCLILGHYTEGGPHVLETLSLYLMTEIFPSKDTAPGIRILVSTIITIATQMGYHLDAKHFSNISAFTAEMRRRMWALIVQMDFNISMQMGLARIIKSSQSDVAEPRNLFDSDFDESSSALPPSRPESENTPTLYTLAKIRLVTVGAEVADAATEPRICSYKHVLEVDELIEGYRVALPASMRWRGLESSLSVPAQVIIKSIWLEVCVQRLKIVLHKRFFVATQSREHQGKYPYSHSTCLKAATNILELQHLIDEETQPDGRLYQTRWRVSASLIHDFLLATSLLCFYLQNRATAGMVDHPGADGNDHIEIGRIKHLLKLSQIIWLRESDASQEVRKAVSALHYVLGDPDEIGHHGLIMTSQCPPEMMPADFLNLDFSFADEEILGQKFSQVDDEPWDGDWQMET</sequence>
<dbReference type="CDD" id="cd12148">
    <property type="entry name" value="fungal_TF_MHR"/>
    <property type="match status" value="1"/>
</dbReference>
<keyword evidence="4" id="KW-0539">Nucleus</keyword>
<organism evidence="7 8">
    <name type="scientific">Penicillium frequentans</name>
    <dbReference type="NCBI Taxonomy" id="3151616"/>
    <lineage>
        <taxon>Eukaryota</taxon>
        <taxon>Fungi</taxon>
        <taxon>Dikarya</taxon>
        <taxon>Ascomycota</taxon>
        <taxon>Pezizomycotina</taxon>
        <taxon>Eurotiomycetes</taxon>
        <taxon>Eurotiomycetidae</taxon>
        <taxon>Eurotiales</taxon>
        <taxon>Aspergillaceae</taxon>
        <taxon>Penicillium</taxon>
    </lineage>
</organism>
<accession>A0AAD6D4F5</accession>
<protein>
    <submittedName>
        <fullName evidence="7">Fungal-specific transcription factor protein</fullName>
    </submittedName>
</protein>
<dbReference type="Proteomes" id="UP001220324">
    <property type="component" value="Unassembled WGS sequence"/>
</dbReference>
<evidence type="ECO:0000256" key="5">
    <source>
        <dbReference type="SAM" id="MobiDB-lite"/>
    </source>
</evidence>
<dbReference type="GO" id="GO:0005634">
    <property type="term" value="C:nucleus"/>
    <property type="evidence" value="ECO:0007669"/>
    <property type="project" value="UniProtKB-SubCell"/>
</dbReference>
<reference evidence="7 8" key="1">
    <citation type="journal article" date="2023" name="IMA Fungus">
        <title>Comparative genomic study of the Penicillium genus elucidates a diverse pangenome and 15 lateral gene transfer events.</title>
        <authorList>
            <person name="Petersen C."/>
            <person name="Sorensen T."/>
            <person name="Nielsen M.R."/>
            <person name="Sondergaard T.E."/>
            <person name="Sorensen J.L."/>
            <person name="Fitzpatrick D.A."/>
            <person name="Frisvad J.C."/>
            <person name="Nielsen K.L."/>
        </authorList>
    </citation>
    <scope>NUCLEOTIDE SEQUENCE [LARGE SCALE GENOMIC DNA]</scope>
    <source>
        <strain evidence="7 8">IBT 35679</strain>
    </source>
</reference>
<dbReference type="GO" id="GO:0008270">
    <property type="term" value="F:zinc ion binding"/>
    <property type="evidence" value="ECO:0007669"/>
    <property type="project" value="InterPro"/>
</dbReference>
<evidence type="ECO:0000256" key="2">
    <source>
        <dbReference type="ARBA" id="ARBA00023015"/>
    </source>
</evidence>
<comment type="subcellular location">
    <subcellularLocation>
        <location evidence="1">Nucleus</location>
    </subcellularLocation>
</comment>
<dbReference type="PANTHER" id="PTHR31001">
    <property type="entry name" value="UNCHARACTERIZED TRANSCRIPTIONAL REGULATORY PROTEIN"/>
    <property type="match status" value="1"/>
</dbReference>
<keyword evidence="3" id="KW-0804">Transcription</keyword>
<dbReference type="Pfam" id="PF04082">
    <property type="entry name" value="Fungal_trans"/>
    <property type="match status" value="1"/>
</dbReference>
<dbReference type="SMART" id="SM00906">
    <property type="entry name" value="Fungal_trans"/>
    <property type="match status" value="1"/>
</dbReference>
<dbReference type="GO" id="GO:0003677">
    <property type="term" value="F:DNA binding"/>
    <property type="evidence" value="ECO:0007669"/>
    <property type="project" value="InterPro"/>
</dbReference>
<feature type="domain" description="Xylanolytic transcriptional activator regulatory" evidence="6">
    <location>
        <begin position="242"/>
        <end position="316"/>
    </location>
</feature>
<feature type="region of interest" description="Disordered" evidence="5">
    <location>
        <begin position="1"/>
        <end position="42"/>
    </location>
</feature>
<evidence type="ECO:0000256" key="1">
    <source>
        <dbReference type="ARBA" id="ARBA00004123"/>
    </source>
</evidence>
<evidence type="ECO:0000256" key="4">
    <source>
        <dbReference type="ARBA" id="ARBA00023242"/>
    </source>
</evidence>